<sequence>MITTRGLNSDIIATRDLELRLRVERLATLEERKLAQMARILLRKAVERQEEELGLPPLGDDAE</sequence>
<dbReference type="RefSeq" id="WP_036752927.1">
    <property type="nucleotide sequence ID" value="NZ_JAGSGC010000027.1"/>
</dbReference>
<gene>
    <name evidence="1" type="ORF">EA58_12555</name>
</gene>
<reference evidence="1 2" key="1">
    <citation type="submission" date="2014-04" db="EMBL/GenBank/DDBJ databases">
        <title>Draft genome sequence of Photobacterium halotolerans S2753: a solonamide, ngercheumicin and holomycin producer.</title>
        <authorList>
            <person name="Machado H.R."/>
            <person name="Gram L."/>
        </authorList>
    </citation>
    <scope>NUCLEOTIDE SEQUENCE [LARGE SCALE GENOMIC DNA]</scope>
    <source>
        <strain evidence="1 2">S2753</strain>
    </source>
</reference>
<organism evidence="1 2">
    <name type="scientific">Photobacterium galatheae</name>
    <dbReference type="NCBI Taxonomy" id="1654360"/>
    <lineage>
        <taxon>Bacteria</taxon>
        <taxon>Pseudomonadati</taxon>
        <taxon>Pseudomonadota</taxon>
        <taxon>Gammaproteobacteria</taxon>
        <taxon>Vibrionales</taxon>
        <taxon>Vibrionaceae</taxon>
        <taxon>Photobacterium</taxon>
    </lineage>
</organism>
<dbReference type="EMBL" id="JMIB01000023">
    <property type="protein sequence ID" value="KDM91384.1"/>
    <property type="molecule type" value="Genomic_DNA"/>
</dbReference>
<evidence type="ECO:0000313" key="1">
    <source>
        <dbReference type="EMBL" id="KDM91384.1"/>
    </source>
</evidence>
<proteinExistence type="predicted"/>
<dbReference type="STRING" id="1654360.EA58_12555"/>
<name>A0A066RM04_9GAMM</name>
<accession>A0A066RM04</accession>
<dbReference type="AlphaFoldDB" id="A0A066RM04"/>
<comment type="caution">
    <text evidence="1">The sequence shown here is derived from an EMBL/GenBank/DDBJ whole genome shotgun (WGS) entry which is preliminary data.</text>
</comment>
<evidence type="ECO:0000313" key="2">
    <source>
        <dbReference type="Proteomes" id="UP000027192"/>
    </source>
</evidence>
<dbReference type="Proteomes" id="UP000027192">
    <property type="component" value="Unassembled WGS sequence"/>
</dbReference>
<dbReference type="OrthoDB" id="9923559at2"/>
<protein>
    <submittedName>
        <fullName evidence="1">Uncharacterized protein</fullName>
    </submittedName>
</protein>
<keyword evidence="2" id="KW-1185">Reference proteome</keyword>